<accession>A0A132A207</accession>
<dbReference type="InterPro" id="IPR003598">
    <property type="entry name" value="Ig_sub2"/>
</dbReference>
<sequence length="130" mass="14634">MIRHLLLITTLSLTISIVSAKAPKLGQFKPLESFDQGQKFKLLCYLLEGSKPIIFTWQKNNQILSSSSSTSIPSDSEQRYRIDYRNDDESYLTIQKLSIADAANYSCLARNRFGSSKQSIRLSVKGIALI</sequence>
<evidence type="ECO:0000313" key="1">
    <source>
        <dbReference type="EMBL" id="KPM05068.1"/>
    </source>
</evidence>
<gene>
    <name evidence="1" type="ORF">QR98_0035270</name>
</gene>
<organism evidence="1 2">
    <name type="scientific">Sarcoptes scabiei</name>
    <name type="common">Itch mite</name>
    <name type="synonym">Acarus scabiei</name>
    <dbReference type="NCBI Taxonomy" id="52283"/>
    <lineage>
        <taxon>Eukaryota</taxon>
        <taxon>Metazoa</taxon>
        <taxon>Ecdysozoa</taxon>
        <taxon>Arthropoda</taxon>
        <taxon>Chelicerata</taxon>
        <taxon>Arachnida</taxon>
        <taxon>Acari</taxon>
        <taxon>Acariformes</taxon>
        <taxon>Sarcoptiformes</taxon>
        <taxon>Astigmata</taxon>
        <taxon>Psoroptidia</taxon>
        <taxon>Sarcoptoidea</taxon>
        <taxon>Sarcoptidae</taxon>
        <taxon>Sarcoptinae</taxon>
        <taxon>Sarcoptes</taxon>
    </lineage>
</organism>
<dbReference type="InterPro" id="IPR013783">
    <property type="entry name" value="Ig-like_fold"/>
</dbReference>
<name>A0A132A207_SARSC</name>
<dbReference type="VEuPathDB" id="VectorBase:SSCA001986"/>
<dbReference type="Proteomes" id="UP000616769">
    <property type="component" value="Unassembled WGS sequence"/>
</dbReference>
<comment type="caution">
    <text evidence="1">The sequence shown here is derived from an EMBL/GenBank/DDBJ whole genome shotgun (WGS) entry which is preliminary data.</text>
</comment>
<evidence type="ECO:0000313" key="2">
    <source>
        <dbReference type="Proteomes" id="UP000616769"/>
    </source>
</evidence>
<reference evidence="1 2" key="1">
    <citation type="journal article" date="2015" name="Parasit. Vectors">
        <title>Draft genome of the scabies mite.</title>
        <authorList>
            <person name="Rider S.D.Jr."/>
            <person name="Morgan M.S."/>
            <person name="Arlian L.G."/>
        </authorList>
    </citation>
    <scope>NUCLEOTIDE SEQUENCE [LARGE SCALE GENOMIC DNA]</scope>
    <source>
        <strain evidence="1">Arlian Lab</strain>
    </source>
</reference>
<dbReference type="InterPro" id="IPR013098">
    <property type="entry name" value="Ig_I-set"/>
</dbReference>
<proteinExistence type="predicted"/>
<dbReference type="SMART" id="SM00408">
    <property type="entry name" value="IGc2"/>
    <property type="match status" value="1"/>
</dbReference>
<dbReference type="PROSITE" id="PS50835">
    <property type="entry name" value="IG_LIKE"/>
    <property type="match status" value="1"/>
</dbReference>
<dbReference type="AlphaFoldDB" id="A0A132A207"/>
<dbReference type="EMBL" id="JXLN01010070">
    <property type="protein sequence ID" value="KPM05068.1"/>
    <property type="molecule type" value="Genomic_DNA"/>
</dbReference>
<dbReference type="InterPro" id="IPR007110">
    <property type="entry name" value="Ig-like_dom"/>
</dbReference>
<dbReference type="Pfam" id="PF07679">
    <property type="entry name" value="I-set"/>
    <property type="match status" value="1"/>
</dbReference>
<dbReference type="CDD" id="cd00096">
    <property type="entry name" value="Ig"/>
    <property type="match status" value="1"/>
</dbReference>
<dbReference type="InterPro" id="IPR036179">
    <property type="entry name" value="Ig-like_dom_sf"/>
</dbReference>
<dbReference type="InterPro" id="IPR003599">
    <property type="entry name" value="Ig_sub"/>
</dbReference>
<dbReference type="PANTHER" id="PTHR45889:SF8">
    <property type="entry name" value="IG-LIKE DOMAIN-CONTAINING PROTEIN"/>
    <property type="match status" value="1"/>
</dbReference>
<dbReference type="SUPFAM" id="SSF48726">
    <property type="entry name" value="Immunoglobulin"/>
    <property type="match status" value="1"/>
</dbReference>
<protein>
    <submittedName>
        <fullName evidence="1">Ig domain containing protein 1</fullName>
    </submittedName>
</protein>
<dbReference type="Gene3D" id="2.60.40.10">
    <property type="entry name" value="Immunoglobulins"/>
    <property type="match status" value="1"/>
</dbReference>
<dbReference type="SMART" id="SM00409">
    <property type="entry name" value="IG"/>
    <property type="match status" value="1"/>
</dbReference>
<dbReference type="PANTHER" id="PTHR45889">
    <property type="entry name" value="IG-LIKE DOMAIN-CONTAINING PROTEIN"/>
    <property type="match status" value="1"/>
</dbReference>